<accession>A0A4Q9RBR3</accession>
<proteinExistence type="predicted"/>
<dbReference type="AlphaFoldDB" id="A0A4Q9RBR3"/>
<organism evidence="1 2">
    <name type="scientific">Stutzerimonas kirkiae</name>
    <dbReference type="NCBI Taxonomy" id="2211392"/>
    <lineage>
        <taxon>Bacteria</taxon>
        <taxon>Pseudomonadati</taxon>
        <taxon>Pseudomonadota</taxon>
        <taxon>Gammaproteobacteria</taxon>
        <taxon>Pseudomonadales</taxon>
        <taxon>Pseudomonadaceae</taxon>
        <taxon>Stutzerimonas</taxon>
    </lineage>
</organism>
<reference evidence="1 2" key="1">
    <citation type="submission" date="2018-06" db="EMBL/GenBank/DDBJ databases">
        <title>Three novel Pseudomonas species isolated from symptomatic oak.</title>
        <authorList>
            <person name="Bueno-Gonzalez V."/>
            <person name="Brady C."/>
        </authorList>
    </citation>
    <scope>NUCLEOTIDE SEQUENCE [LARGE SCALE GENOMIC DNA]</scope>
    <source>
        <strain evidence="1 2">P17C</strain>
    </source>
</reference>
<sequence length="176" mass="19367">MSGRLILVPQISSFPGREASARLLLRWLLQRDIVAVVPVPDRHGLRYPFSAGVSVALAHPGRLEDATRGLRIVLDRCIYTPERGFLGEAGCPECRREIGEALFESLEEWMPGHTDNFTCPECAFEDDINGFLFPQPCGFSDLGLIFEGCAAAGLRENFVAACAERLGFAVRLVTVE</sequence>
<name>A0A4Q9RBR3_9GAMM</name>
<evidence type="ECO:0000313" key="1">
    <source>
        <dbReference type="EMBL" id="TBU98391.1"/>
    </source>
</evidence>
<dbReference type="RefSeq" id="WP_131186119.1">
    <property type="nucleotide sequence ID" value="NZ_QJUO01000047.1"/>
</dbReference>
<dbReference type="EMBL" id="QJUP01000005">
    <property type="protein sequence ID" value="TBU98391.1"/>
    <property type="molecule type" value="Genomic_DNA"/>
</dbReference>
<gene>
    <name evidence="1" type="ORF">DNJ96_06310</name>
</gene>
<protein>
    <submittedName>
        <fullName evidence="1">Sugar ABC transporter ATPase</fullName>
    </submittedName>
</protein>
<dbReference type="Proteomes" id="UP000292639">
    <property type="component" value="Unassembled WGS sequence"/>
</dbReference>
<evidence type="ECO:0000313" key="2">
    <source>
        <dbReference type="Proteomes" id="UP000292639"/>
    </source>
</evidence>
<keyword evidence="2" id="KW-1185">Reference proteome</keyword>
<comment type="caution">
    <text evidence="1">The sequence shown here is derived from an EMBL/GenBank/DDBJ whole genome shotgun (WGS) entry which is preliminary data.</text>
</comment>